<keyword evidence="2" id="KW-1185">Reference proteome</keyword>
<dbReference type="EMBL" id="KC131130">
    <property type="protein sequence ID" value="AGB07319.1"/>
    <property type="molecule type" value="Genomic_DNA"/>
</dbReference>
<accession>V9LZN2</accession>
<dbReference type="GeneID" id="40103081"/>
<dbReference type="OrthoDB" id="16683at10239"/>
<dbReference type="Proteomes" id="UP000272155">
    <property type="component" value="Segment"/>
</dbReference>
<reference evidence="1 2" key="1">
    <citation type="submission" date="2012-11" db="EMBL/GenBank/DDBJ databases">
        <title>Complete genome sequence of a novel phiKZ-like Vibrio phage.</title>
        <authorList>
            <person name="Luo Z."/>
            <person name="Yu Y."/>
        </authorList>
    </citation>
    <scope>NUCLEOTIDE SEQUENCE [LARGE SCALE GENOMIC DNA]</scope>
</reference>
<name>V9LZN2_9CAUD</name>
<dbReference type="KEGG" id="vg:40103081"/>
<protein>
    <submittedName>
        <fullName evidence="1">Uncharacterized protein</fullName>
    </submittedName>
</protein>
<evidence type="ECO:0000313" key="2">
    <source>
        <dbReference type="Proteomes" id="UP000272155"/>
    </source>
</evidence>
<sequence>MLIKKINSIADLPKDIENYRRGMITRQNDGETNRILITMVSGKEKPYFHLDNKTCGDPEEALAFLLAIKGDYSSAEVYGTFTPEVVGFLREHGFYANLLPCNLFHSFKSLRIVRVKDVEDIEFQEHVKVGSVFKKEDTLTYQCSTDKPEDVPVVILVSIGNIETINELTNVLSLIKLHEKTANVYIECGDGFSKLMTEKGIRHVGYRH</sequence>
<proteinExistence type="predicted"/>
<evidence type="ECO:0000313" key="1">
    <source>
        <dbReference type="EMBL" id="AGB07319.1"/>
    </source>
</evidence>
<organism evidence="1 2">
    <name type="scientific">Vibrio phage VP4B</name>
    <dbReference type="NCBI Taxonomy" id="1262540"/>
    <lineage>
        <taxon>Viruses</taxon>
        <taxon>Duplodnaviria</taxon>
        <taxon>Heunggongvirae</taxon>
        <taxon>Uroviricota</taxon>
        <taxon>Caudoviricetes</taxon>
        <taxon>Chimalliviridae</taxon>
        <taxon>Gorgonvirinae</taxon>
        <taxon>Tidunavirus</taxon>
        <taxon>Tidunavirus VP4B</taxon>
    </lineage>
</organism>
<dbReference type="RefSeq" id="YP_009626181.1">
    <property type="nucleotide sequence ID" value="NC_042136.1"/>
</dbReference>